<dbReference type="Proteomes" id="UP001165960">
    <property type="component" value="Unassembled WGS sequence"/>
</dbReference>
<proteinExistence type="predicted"/>
<evidence type="ECO:0000313" key="1">
    <source>
        <dbReference type="EMBL" id="KAJ9084003.1"/>
    </source>
</evidence>
<evidence type="ECO:0000313" key="2">
    <source>
        <dbReference type="Proteomes" id="UP001165960"/>
    </source>
</evidence>
<protein>
    <submittedName>
        <fullName evidence="1">Uncharacterized protein</fullName>
    </submittedName>
</protein>
<dbReference type="EMBL" id="QTSX02000893">
    <property type="protein sequence ID" value="KAJ9084003.1"/>
    <property type="molecule type" value="Genomic_DNA"/>
</dbReference>
<keyword evidence="2" id="KW-1185">Reference proteome</keyword>
<sequence>MTHLAVRFAKHIESTASTNPICLIRPWTTRCGVITRSRSDNFFGSLVNRLSFAILARALTVLLIVCGQDAPTLTDCLCAYHYAKFSQKQNYRLHHTRCLVLWIQDPATLILALGWRCTTIGFQYTCCCGHRFGRSHVSKCHLLDNFPLDLGHVNTKYVFPPGSEYSLLDCLLNHGKFYLFEQCLTYILSSLGSRHPVADNNSGFSRASFSEPELEAHEHVPVLHRPASQQLTALNLNNFACHNSIPPPNLWVQQRFSDNKTSLLFFS</sequence>
<gene>
    <name evidence="1" type="ORF">DSO57_1028631</name>
</gene>
<reference evidence="1" key="1">
    <citation type="submission" date="2022-04" db="EMBL/GenBank/DDBJ databases">
        <title>Genome of the entomopathogenic fungus Entomophthora muscae.</title>
        <authorList>
            <person name="Elya C."/>
            <person name="Lovett B.R."/>
            <person name="Lee E."/>
            <person name="Macias A.M."/>
            <person name="Hajek A.E."/>
            <person name="De Bivort B.L."/>
            <person name="Kasson M.T."/>
            <person name="De Fine Licht H.H."/>
            <person name="Stajich J.E."/>
        </authorList>
    </citation>
    <scope>NUCLEOTIDE SEQUENCE</scope>
    <source>
        <strain evidence="1">Berkeley</strain>
    </source>
</reference>
<name>A0ACC2UAU0_9FUNG</name>
<comment type="caution">
    <text evidence="1">The sequence shown here is derived from an EMBL/GenBank/DDBJ whole genome shotgun (WGS) entry which is preliminary data.</text>
</comment>
<organism evidence="1 2">
    <name type="scientific">Entomophthora muscae</name>
    <dbReference type="NCBI Taxonomy" id="34485"/>
    <lineage>
        <taxon>Eukaryota</taxon>
        <taxon>Fungi</taxon>
        <taxon>Fungi incertae sedis</taxon>
        <taxon>Zoopagomycota</taxon>
        <taxon>Entomophthoromycotina</taxon>
        <taxon>Entomophthoromycetes</taxon>
        <taxon>Entomophthorales</taxon>
        <taxon>Entomophthoraceae</taxon>
        <taxon>Entomophthora</taxon>
    </lineage>
</organism>
<accession>A0ACC2UAU0</accession>